<organism evidence="2">
    <name type="scientific">mine drainage metagenome</name>
    <dbReference type="NCBI Taxonomy" id="410659"/>
    <lineage>
        <taxon>unclassified sequences</taxon>
        <taxon>metagenomes</taxon>
        <taxon>ecological metagenomes</taxon>
    </lineage>
</organism>
<feature type="compositionally biased region" description="Basic residues" evidence="1">
    <location>
        <begin position="59"/>
        <end position="68"/>
    </location>
</feature>
<comment type="caution">
    <text evidence="2">The sequence shown here is derived from an EMBL/GenBank/DDBJ whole genome shotgun (WGS) entry which is preliminary data.</text>
</comment>
<dbReference type="AlphaFoldDB" id="A0A1J5NY48"/>
<accession>A0A1J5NY48</accession>
<sequence length="68" mass="7437">MVVLLAQHAQGRLCAGAQQLLRRERPVARAEDASGQRGVRFDVLGEAGRRGQGDVAGRLRTRAQRSEQ</sequence>
<proteinExistence type="predicted"/>
<feature type="region of interest" description="Disordered" evidence="1">
    <location>
        <begin position="49"/>
        <end position="68"/>
    </location>
</feature>
<dbReference type="EMBL" id="MLJW01009276">
    <property type="protein sequence ID" value="OIQ63136.1"/>
    <property type="molecule type" value="Genomic_DNA"/>
</dbReference>
<evidence type="ECO:0000313" key="2">
    <source>
        <dbReference type="EMBL" id="OIQ63136.1"/>
    </source>
</evidence>
<gene>
    <name evidence="2" type="ORF">GALL_553250</name>
</gene>
<reference evidence="2" key="1">
    <citation type="submission" date="2016-10" db="EMBL/GenBank/DDBJ databases">
        <title>Sequence of Gallionella enrichment culture.</title>
        <authorList>
            <person name="Poehlein A."/>
            <person name="Muehling M."/>
            <person name="Daniel R."/>
        </authorList>
    </citation>
    <scope>NUCLEOTIDE SEQUENCE</scope>
</reference>
<evidence type="ECO:0000256" key="1">
    <source>
        <dbReference type="SAM" id="MobiDB-lite"/>
    </source>
</evidence>
<protein>
    <submittedName>
        <fullName evidence="2">Uncharacterized protein</fullName>
    </submittedName>
</protein>
<name>A0A1J5NY48_9ZZZZ</name>